<feature type="transmembrane region" description="Helical" evidence="10">
    <location>
        <begin position="135"/>
        <end position="155"/>
    </location>
</feature>
<dbReference type="Proteomes" id="UP000268093">
    <property type="component" value="Unassembled WGS sequence"/>
</dbReference>
<dbReference type="InterPro" id="IPR019823">
    <property type="entry name" value="Mechanosensitive_channel_CS"/>
</dbReference>
<comment type="similarity">
    <text evidence="2">Belongs to the MscL family.</text>
</comment>
<dbReference type="AlphaFoldDB" id="A0A433CZX3"/>
<reference evidence="11 12" key="1">
    <citation type="journal article" date="2018" name="New Phytol.">
        <title>Phylogenomics of Endogonaceae and evolution of mycorrhizas within Mucoromycota.</title>
        <authorList>
            <person name="Chang Y."/>
            <person name="Desiro A."/>
            <person name="Na H."/>
            <person name="Sandor L."/>
            <person name="Lipzen A."/>
            <person name="Clum A."/>
            <person name="Barry K."/>
            <person name="Grigoriev I.V."/>
            <person name="Martin F.M."/>
            <person name="Stajich J.E."/>
            <person name="Smith M.E."/>
            <person name="Bonito G."/>
            <person name="Spatafora J.W."/>
        </authorList>
    </citation>
    <scope>NUCLEOTIDE SEQUENCE [LARGE SCALE GENOMIC DNA]</scope>
    <source>
        <strain evidence="11 12">GMNB39</strain>
    </source>
</reference>
<evidence type="ECO:0000256" key="4">
    <source>
        <dbReference type="ARBA" id="ARBA00022475"/>
    </source>
</evidence>
<evidence type="ECO:0000256" key="1">
    <source>
        <dbReference type="ARBA" id="ARBA00004651"/>
    </source>
</evidence>
<evidence type="ECO:0000256" key="9">
    <source>
        <dbReference type="ARBA" id="ARBA00023303"/>
    </source>
</evidence>
<dbReference type="SUPFAM" id="SSF81330">
    <property type="entry name" value="Gated mechanosensitive channel"/>
    <property type="match status" value="1"/>
</dbReference>
<dbReference type="InterPro" id="IPR037673">
    <property type="entry name" value="MSC/AndL"/>
</dbReference>
<keyword evidence="4" id="KW-1003">Cell membrane</keyword>
<keyword evidence="3" id="KW-0813">Transport</keyword>
<dbReference type="HAMAP" id="MF_00115">
    <property type="entry name" value="MscL"/>
    <property type="match status" value="1"/>
</dbReference>
<keyword evidence="12" id="KW-1185">Reference proteome</keyword>
<keyword evidence="5 10" id="KW-0812">Transmembrane</keyword>
<dbReference type="PROSITE" id="PS01327">
    <property type="entry name" value="MSCL"/>
    <property type="match status" value="1"/>
</dbReference>
<keyword evidence="9" id="KW-0407">Ion channel</keyword>
<keyword evidence="6 10" id="KW-1133">Transmembrane helix</keyword>
<evidence type="ECO:0000256" key="7">
    <source>
        <dbReference type="ARBA" id="ARBA00023065"/>
    </source>
</evidence>
<dbReference type="PANTHER" id="PTHR30266">
    <property type="entry name" value="MECHANOSENSITIVE CHANNEL MSCL"/>
    <property type="match status" value="1"/>
</dbReference>
<dbReference type="InterPro" id="IPR036019">
    <property type="entry name" value="MscL_channel"/>
</dbReference>
<dbReference type="InterPro" id="IPR001185">
    <property type="entry name" value="MS_channel"/>
</dbReference>
<proteinExistence type="inferred from homology"/>
<organism evidence="11 12">
    <name type="scientific">Jimgerdemannia flammicorona</name>
    <dbReference type="NCBI Taxonomy" id="994334"/>
    <lineage>
        <taxon>Eukaryota</taxon>
        <taxon>Fungi</taxon>
        <taxon>Fungi incertae sedis</taxon>
        <taxon>Mucoromycota</taxon>
        <taxon>Mucoromycotina</taxon>
        <taxon>Endogonomycetes</taxon>
        <taxon>Endogonales</taxon>
        <taxon>Endogonaceae</taxon>
        <taxon>Jimgerdemannia</taxon>
    </lineage>
</organism>
<accession>A0A433CZX3</accession>
<dbReference type="Pfam" id="PF01741">
    <property type="entry name" value="MscL"/>
    <property type="match status" value="1"/>
</dbReference>
<dbReference type="EMBL" id="RBNI01009523">
    <property type="protein sequence ID" value="RUP44137.1"/>
    <property type="molecule type" value="Genomic_DNA"/>
</dbReference>
<comment type="caution">
    <text evidence="11">The sequence shown here is derived from an EMBL/GenBank/DDBJ whole genome shotgun (WGS) entry which is preliminary data.</text>
</comment>
<keyword evidence="7" id="KW-0406">Ion transport</keyword>
<gene>
    <name evidence="11" type="ORF">BC936DRAFT_149888</name>
</gene>
<evidence type="ECO:0000313" key="12">
    <source>
        <dbReference type="Proteomes" id="UP000268093"/>
    </source>
</evidence>
<dbReference type="GO" id="GO:0005886">
    <property type="term" value="C:plasma membrane"/>
    <property type="evidence" value="ECO:0007669"/>
    <property type="project" value="UniProtKB-SubCell"/>
</dbReference>
<dbReference type="PRINTS" id="PR01264">
    <property type="entry name" value="MECHCHANNEL"/>
</dbReference>
<evidence type="ECO:0000256" key="10">
    <source>
        <dbReference type="SAM" id="Phobius"/>
    </source>
</evidence>
<evidence type="ECO:0000256" key="8">
    <source>
        <dbReference type="ARBA" id="ARBA00023136"/>
    </source>
</evidence>
<evidence type="ECO:0000256" key="5">
    <source>
        <dbReference type="ARBA" id="ARBA00022692"/>
    </source>
</evidence>
<keyword evidence="8 10" id="KW-0472">Membrane</keyword>
<sequence>MTDGDRPLTSPSETTINNDTNNRLAIAQERMARVSNTAPIKKVEGFWSDFKAFINRGNVIDLAVGVIIGGAFGAITNSAVQDMLMPFVGLATGTQFEEALFVLRNGTPPPPYTTRDQAKEAGAVTVNWGNFIQQIVNFLLISLVLFFVIKAIAAFKRRPKDLESHEKQCDYCQKEVGLKALRCPFCTTWLDKDIKKEEETGQGTHVVVS</sequence>
<dbReference type="PANTHER" id="PTHR30266:SF2">
    <property type="entry name" value="LARGE-CONDUCTANCE MECHANOSENSITIVE CHANNEL"/>
    <property type="match status" value="1"/>
</dbReference>
<evidence type="ECO:0000256" key="6">
    <source>
        <dbReference type="ARBA" id="ARBA00022989"/>
    </source>
</evidence>
<feature type="transmembrane region" description="Helical" evidence="10">
    <location>
        <begin position="59"/>
        <end position="80"/>
    </location>
</feature>
<evidence type="ECO:0000313" key="11">
    <source>
        <dbReference type="EMBL" id="RUP44137.1"/>
    </source>
</evidence>
<dbReference type="OrthoDB" id="10010920at2759"/>
<dbReference type="Gene3D" id="1.10.1200.120">
    <property type="entry name" value="Large-conductance mechanosensitive channel, MscL, domain 1"/>
    <property type="match status" value="1"/>
</dbReference>
<dbReference type="NCBIfam" id="TIGR00220">
    <property type="entry name" value="mscL"/>
    <property type="match status" value="1"/>
</dbReference>
<dbReference type="GO" id="GO:0008381">
    <property type="term" value="F:mechanosensitive monoatomic ion channel activity"/>
    <property type="evidence" value="ECO:0007669"/>
    <property type="project" value="InterPro"/>
</dbReference>
<evidence type="ECO:0000256" key="2">
    <source>
        <dbReference type="ARBA" id="ARBA00007254"/>
    </source>
</evidence>
<protein>
    <submittedName>
        <fullName evidence="11">Large-conductance mechanosensitive channel</fullName>
    </submittedName>
</protein>
<comment type="subcellular location">
    <subcellularLocation>
        <location evidence="1">Cell membrane</location>
        <topology evidence="1">Multi-pass membrane protein</topology>
    </subcellularLocation>
</comment>
<evidence type="ECO:0000256" key="3">
    <source>
        <dbReference type="ARBA" id="ARBA00022448"/>
    </source>
</evidence>
<name>A0A433CZX3_9FUNG</name>